<evidence type="ECO:0000313" key="12">
    <source>
        <dbReference type="EMBL" id="CBW74383.1"/>
    </source>
</evidence>
<reference evidence="12 13" key="1">
    <citation type="journal article" date="2011" name="J. Bacteriol.">
        <title>Complete genome sequence of Burkholderia rhizoxinica, an endosymbiont of Rhizopus microsporus.</title>
        <authorList>
            <person name="Lackner G."/>
            <person name="Moebius N."/>
            <person name="Partida-Martinez L."/>
            <person name="Hertweck C."/>
        </authorList>
    </citation>
    <scope>NUCLEOTIDE SEQUENCE [LARGE SCALE GENOMIC DNA]</scope>
    <source>
        <strain evidence="13">DSM 19002 / CIP 109453 / HKI 454</strain>
    </source>
</reference>
<dbReference type="STRING" id="882378.RBRH_01094"/>
<dbReference type="Gene3D" id="3.40.50.300">
    <property type="entry name" value="P-loop containing nucleotide triphosphate hydrolases"/>
    <property type="match status" value="1"/>
</dbReference>
<keyword evidence="7 12" id="KW-0067">ATP-binding</keyword>
<dbReference type="InterPro" id="IPR003439">
    <property type="entry name" value="ABC_transporter-like_ATP-bd"/>
</dbReference>
<dbReference type="Proteomes" id="UP000007437">
    <property type="component" value="Chromosome"/>
</dbReference>
<keyword evidence="6" id="KW-0547">Nucleotide-binding</keyword>
<dbReference type="InterPro" id="IPR017871">
    <property type="entry name" value="ABC_transporter-like_CS"/>
</dbReference>
<comment type="subcellular location">
    <subcellularLocation>
        <location evidence="1">Cell inner membrane</location>
        <topology evidence="1">Peripheral membrane protein</topology>
    </subcellularLocation>
</comment>
<dbReference type="HOGENOM" id="CLU_000604_1_22_4"/>
<keyword evidence="5" id="KW-0592">Phosphate transport</keyword>
<dbReference type="InterPro" id="IPR027417">
    <property type="entry name" value="P-loop_NTPase"/>
</dbReference>
<dbReference type="PROSITE" id="PS50893">
    <property type="entry name" value="ABC_TRANSPORTER_2"/>
    <property type="match status" value="1"/>
</dbReference>
<evidence type="ECO:0000259" key="11">
    <source>
        <dbReference type="PROSITE" id="PS50893"/>
    </source>
</evidence>
<dbReference type="eggNOG" id="COG1117">
    <property type="taxonomic scope" value="Bacteria"/>
</dbReference>
<evidence type="ECO:0000256" key="8">
    <source>
        <dbReference type="ARBA" id="ARBA00022967"/>
    </source>
</evidence>
<evidence type="ECO:0000256" key="1">
    <source>
        <dbReference type="ARBA" id="ARBA00004417"/>
    </source>
</evidence>
<keyword evidence="2" id="KW-0813">Transport</keyword>
<feature type="domain" description="ABC transporter" evidence="11">
    <location>
        <begin position="72"/>
        <end position="313"/>
    </location>
</feature>
<keyword evidence="9" id="KW-0472">Membrane</keyword>
<dbReference type="SMART" id="SM00382">
    <property type="entry name" value="AAA"/>
    <property type="match status" value="1"/>
</dbReference>
<organism evidence="12 13">
    <name type="scientific">Mycetohabitans rhizoxinica (strain DSM 19002 / CIP 109453 / HKI 454)</name>
    <name type="common">Paraburkholderia rhizoxinica</name>
    <dbReference type="NCBI Taxonomy" id="882378"/>
    <lineage>
        <taxon>Bacteria</taxon>
        <taxon>Pseudomonadati</taxon>
        <taxon>Pseudomonadota</taxon>
        <taxon>Betaproteobacteria</taxon>
        <taxon>Burkholderiales</taxon>
        <taxon>Burkholderiaceae</taxon>
        <taxon>Mycetohabitans</taxon>
    </lineage>
</organism>
<dbReference type="Pfam" id="PF00005">
    <property type="entry name" value="ABC_tran"/>
    <property type="match status" value="1"/>
</dbReference>
<evidence type="ECO:0000256" key="2">
    <source>
        <dbReference type="ARBA" id="ARBA00022448"/>
    </source>
</evidence>
<dbReference type="NCBIfam" id="TIGR00972">
    <property type="entry name" value="3a0107s01c2"/>
    <property type="match status" value="1"/>
</dbReference>
<dbReference type="EMBL" id="FR687359">
    <property type="protein sequence ID" value="CBW74383.1"/>
    <property type="molecule type" value="Genomic_DNA"/>
</dbReference>
<evidence type="ECO:0000256" key="7">
    <source>
        <dbReference type="ARBA" id="ARBA00022840"/>
    </source>
</evidence>
<evidence type="ECO:0000256" key="3">
    <source>
        <dbReference type="ARBA" id="ARBA00022475"/>
    </source>
</evidence>
<evidence type="ECO:0000313" key="13">
    <source>
        <dbReference type="Proteomes" id="UP000007437"/>
    </source>
</evidence>
<comment type="function">
    <text evidence="10">Part of the ABC transporter complex PstSACB involved in phosphate import. Responsible for energy coupling to the transport system.</text>
</comment>
<name>E5AP51_MYCRK</name>
<dbReference type="GO" id="GO:0005524">
    <property type="term" value="F:ATP binding"/>
    <property type="evidence" value="ECO:0007669"/>
    <property type="project" value="UniProtKB-KW"/>
</dbReference>
<dbReference type="SUPFAM" id="SSF52540">
    <property type="entry name" value="P-loop containing nucleoside triphosphate hydrolases"/>
    <property type="match status" value="1"/>
</dbReference>
<dbReference type="GO" id="GO:0016887">
    <property type="term" value="F:ATP hydrolysis activity"/>
    <property type="evidence" value="ECO:0007669"/>
    <property type="project" value="InterPro"/>
</dbReference>
<dbReference type="InterPro" id="IPR003593">
    <property type="entry name" value="AAA+_ATPase"/>
</dbReference>
<dbReference type="GO" id="GO:0005886">
    <property type="term" value="C:plasma membrane"/>
    <property type="evidence" value="ECO:0007669"/>
    <property type="project" value="UniProtKB-SubCell"/>
</dbReference>
<dbReference type="InterPro" id="IPR005670">
    <property type="entry name" value="PstB-like"/>
</dbReference>
<gene>
    <name evidence="12" type="ordered locus">RBRH_01094</name>
</gene>
<dbReference type="PANTHER" id="PTHR43423">
    <property type="entry name" value="ABC TRANSPORTER I FAMILY MEMBER 17"/>
    <property type="match status" value="1"/>
</dbReference>
<dbReference type="FunFam" id="3.40.50.300:FF:000132">
    <property type="entry name" value="Phosphate import ATP-binding protein PstB"/>
    <property type="match status" value="1"/>
</dbReference>
<keyword evidence="8" id="KW-1278">Translocase</keyword>
<evidence type="ECO:0000256" key="5">
    <source>
        <dbReference type="ARBA" id="ARBA00022592"/>
    </source>
</evidence>
<protein>
    <submittedName>
        <fullName evidence="12">Phosphate transport ATP-binding protein pstB</fullName>
    </submittedName>
</protein>
<evidence type="ECO:0000256" key="4">
    <source>
        <dbReference type="ARBA" id="ARBA00022519"/>
    </source>
</evidence>
<dbReference type="AlphaFoldDB" id="E5AP51"/>
<dbReference type="GO" id="GO:0005315">
    <property type="term" value="F:phosphate transmembrane transporter activity"/>
    <property type="evidence" value="ECO:0007669"/>
    <property type="project" value="InterPro"/>
</dbReference>
<dbReference type="GO" id="GO:0035435">
    <property type="term" value="P:phosphate ion transmembrane transport"/>
    <property type="evidence" value="ECO:0007669"/>
    <property type="project" value="InterPro"/>
</dbReference>
<keyword evidence="4" id="KW-0997">Cell inner membrane</keyword>
<evidence type="ECO:0000256" key="6">
    <source>
        <dbReference type="ARBA" id="ARBA00022741"/>
    </source>
</evidence>
<dbReference type="PANTHER" id="PTHR43423:SF3">
    <property type="entry name" value="PHOSPHATE IMPORT ATP-BINDING PROTEIN PSTB"/>
    <property type="match status" value="1"/>
</dbReference>
<sequence>MAIARVGRRVFDYAGCAGPKYFGPRVVFKVSDGRRSMNMAERHLDPLRTGDSVPIPLGSAKSGARVLAPPKIEVKNLNFFYGKYHALKNINLSIPEKQVTAFIGPSGCGKSTLLRTFNKMFALYPEQRAEGEILIDGENLLATTRDISLLRARVGMVFQKPTPFPMSIYDNIAFGVRMFETLSRSEMDERVEWALTKAALWTEVKDKLQQSGYGLSGGQQQRLCIARGIAIRPEVLLLDEPCSALDPISTGRIEELIAELKDDYTVVIVTHNMQQAARCSDYTAYMYLGELIEFGDTEKIFIKPVRKETENYITGRFG</sequence>
<keyword evidence="3" id="KW-1003">Cell membrane</keyword>
<dbReference type="KEGG" id="brh:RBRH_01094"/>
<proteinExistence type="predicted"/>
<dbReference type="CDD" id="cd03260">
    <property type="entry name" value="ABC_PstB_phosphate_transporter"/>
    <property type="match status" value="1"/>
</dbReference>
<accession>E5AP51</accession>
<evidence type="ECO:0000256" key="9">
    <source>
        <dbReference type="ARBA" id="ARBA00023136"/>
    </source>
</evidence>
<dbReference type="PROSITE" id="PS00211">
    <property type="entry name" value="ABC_TRANSPORTER_1"/>
    <property type="match status" value="1"/>
</dbReference>
<evidence type="ECO:0000256" key="10">
    <source>
        <dbReference type="ARBA" id="ARBA00054713"/>
    </source>
</evidence>